<dbReference type="InterPro" id="IPR001387">
    <property type="entry name" value="Cro/C1-type_HTH"/>
</dbReference>
<organism evidence="4 5">
    <name type="scientific">Lacticaseibacillus mingshuiensis</name>
    <dbReference type="NCBI Taxonomy" id="2799574"/>
    <lineage>
        <taxon>Bacteria</taxon>
        <taxon>Bacillati</taxon>
        <taxon>Bacillota</taxon>
        <taxon>Bacilli</taxon>
        <taxon>Lactobacillales</taxon>
        <taxon>Lactobacillaceae</taxon>
        <taxon>Lacticaseibacillus</taxon>
    </lineage>
</organism>
<dbReference type="Pfam" id="PF01381">
    <property type="entry name" value="HTH_3"/>
    <property type="match status" value="1"/>
</dbReference>
<keyword evidence="5" id="KW-1185">Reference proteome</keyword>
<dbReference type="PROSITE" id="PS50943">
    <property type="entry name" value="HTH_CROC1"/>
    <property type="match status" value="1"/>
</dbReference>
<evidence type="ECO:0000256" key="1">
    <source>
        <dbReference type="ARBA" id="ARBA00023125"/>
    </source>
</evidence>
<keyword evidence="2" id="KW-0812">Transmembrane</keyword>
<feature type="transmembrane region" description="Helical" evidence="2">
    <location>
        <begin position="79"/>
        <end position="104"/>
    </location>
</feature>
<dbReference type="EMBL" id="JBHTOC010000006">
    <property type="protein sequence ID" value="MFD1429545.1"/>
    <property type="molecule type" value="Genomic_DNA"/>
</dbReference>
<dbReference type="SMART" id="SM00530">
    <property type="entry name" value="HTH_XRE"/>
    <property type="match status" value="1"/>
</dbReference>
<dbReference type="PANTHER" id="PTHR46558:SF4">
    <property type="entry name" value="DNA-BIDING PHAGE PROTEIN"/>
    <property type="match status" value="1"/>
</dbReference>
<evidence type="ECO:0000313" key="4">
    <source>
        <dbReference type="EMBL" id="MFD1429545.1"/>
    </source>
</evidence>
<feature type="transmembrane region" description="Helical" evidence="2">
    <location>
        <begin position="138"/>
        <end position="158"/>
    </location>
</feature>
<dbReference type="RefSeq" id="WP_203626811.1">
    <property type="nucleotide sequence ID" value="NZ_BOLQ01000008.1"/>
</dbReference>
<dbReference type="Gene3D" id="1.10.260.40">
    <property type="entry name" value="lambda repressor-like DNA-binding domains"/>
    <property type="match status" value="1"/>
</dbReference>
<name>A0ABW4CIU8_9LACO</name>
<feature type="transmembrane region" description="Helical" evidence="2">
    <location>
        <begin position="111"/>
        <end position="132"/>
    </location>
</feature>
<keyword evidence="1" id="KW-0238">DNA-binding</keyword>
<evidence type="ECO:0000313" key="5">
    <source>
        <dbReference type="Proteomes" id="UP001597196"/>
    </source>
</evidence>
<protein>
    <submittedName>
        <fullName evidence="4">Helix-turn-helix transcriptional regulator</fullName>
    </submittedName>
</protein>
<keyword evidence="2" id="KW-1133">Transmembrane helix</keyword>
<dbReference type="Proteomes" id="UP001597196">
    <property type="component" value="Unassembled WGS sequence"/>
</dbReference>
<dbReference type="PANTHER" id="PTHR46558">
    <property type="entry name" value="TRACRIPTIONAL REGULATORY PROTEIN-RELATED-RELATED"/>
    <property type="match status" value="1"/>
</dbReference>
<sequence>MINEVLQVARKNAGMTQEAVAGKLYVTRQTISRWEQGKTLPNIYALKDLAALYQVSLDDLIAATKTEAKAEGTMSKINWASLFGLFWFNLIVTLSVVLLVAGLLVGAWASVIAFILSPVLAAGQLVASHWFVIDSGILPLWGQIGGALLLCAGGLLLWPRLLQLTRYLWRRFKQYLRYNVRAVYH</sequence>
<feature type="domain" description="HTH cro/C1-type" evidence="3">
    <location>
        <begin position="6"/>
        <end position="60"/>
    </location>
</feature>
<keyword evidence="2" id="KW-0472">Membrane</keyword>
<dbReference type="CDD" id="cd00093">
    <property type="entry name" value="HTH_XRE"/>
    <property type="match status" value="1"/>
</dbReference>
<comment type="caution">
    <text evidence="4">The sequence shown here is derived from an EMBL/GenBank/DDBJ whole genome shotgun (WGS) entry which is preliminary data.</text>
</comment>
<dbReference type="SUPFAM" id="SSF47413">
    <property type="entry name" value="lambda repressor-like DNA-binding domains"/>
    <property type="match status" value="1"/>
</dbReference>
<accession>A0ABW4CIU8</accession>
<gene>
    <name evidence="4" type="ORF">ACFQ4P_04700</name>
</gene>
<reference evidence="5" key="1">
    <citation type="journal article" date="2019" name="Int. J. Syst. Evol. Microbiol.">
        <title>The Global Catalogue of Microorganisms (GCM) 10K type strain sequencing project: providing services to taxonomists for standard genome sequencing and annotation.</title>
        <authorList>
            <consortium name="The Broad Institute Genomics Platform"/>
            <consortium name="The Broad Institute Genome Sequencing Center for Infectious Disease"/>
            <person name="Wu L."/>
            <person name="Ma J."/>
        </authorList>
    </citation>
    <scope>NUCLEOTIDE SEQUENCE [LARGE SCALE GENOMIC DNA]</scope>
    <source>
        <strain evidence="5">CCM 8980</strain>
    </source>
</reference>
<proteinExistence type="predicted"/>
<evidence type="ECO:0000259" key="3">
    <source>
        <dbReference type="PROSITE" id="PS50943"/>
    </source>
</evidence>
<dbReference type="InterPro" id="IPR010982">
    <property type="entry name" value="Lambda_DNA-bd_dom_sf"/>
</dbReference>
<evidence type="ECO:0000256" key="2">
    <source>
        <dbReference type="SAM" id="Phobius"/>
    </source>
</evidence>